<gene>
    <name evidence="1" type="ORF">N8I77_005295</name>
</gene>
<proteinExistence type="predicted"/>
<protein>
    <submittedName>
        <fullName evidence="1">Uncharacterized protein</fullName>
    </submittedName>
</protein>
<dbReference type="Proteomes" id="UP001265746">
    <property type="component" value="Unassembled WGS sequence"/>
</dbReference>
<keyword evidence="2" id="KW-1185">Reference proteome</keyword>
<name>A0AAD9SFV9_PHOAM</name>
<sequence>MTRETGATSPSELHTAFSKVYAKFGLTMYEITGLSSRLARSINKNVVVVSASLPKSKALQSGVHDVLSLDGNRLGVVVGHVDVAGGVPEERCLAAVVIGILDAREGLGGLVQEVGLGDQTPERICATWRRGRPTLVDRRVVVPAAALEAVARVLGGVQLQGVGAVHGGRLVDAEAVAVGREAENELVGGDTGVDPGLDAELP</sequence>
<evidence type="ECO:0000313" key="2">
    <source>
        <dbReference type="Proteomes" id="UP001265746"/>
    </source>
</evidence>
<dbReference type="EMBL" id="JAUJFL010000003">
    <property type="protein sequence ID" value="KAK2606553.1"/>
    <property type="molecule type" value="Genomic_DNA"/>
</dbReference>
<accession>A0AAD9SFV9</accession>
<evidence type="ECO:0000313" key="1">
    <source>
        <dbReference type="EMBL" id="KAK2606553.1"/>
    </source>
</evidence>
<comment type="caution">
    <text evidence="1">The sequence shown here is derived from an EMBL/GenBank/DDBJ whole genome shotgun (WGS) entry which is preliminary data.</text>
</comment>
<dbReference type="AlphaFoldDB" id="A0AAD9SFV9"/>
<organism evidence="1 2">
    <name type="scientific">Phomopsis amygdali</name>
    <name type="common">Fusicoccum amygdali</name>
    <dbReference type="NCBI Taxonomy" id="1214568"/>
    <lineage>
        <taxon>Eukaryota</taxon>
        <taxon>Fungi</taxon>
        <taxon>Dikarya</taxon>
        <taxon>Ascomycota</taxon>
        <taxon>Pezizomycotina</taxon>
        <taxon>Sordariomycetes</taxon>
        <taxon>Sordariomycetidae</taxon>
        <taxon>Diaporthales</taxon>
        <taxon>Diaporthaceae</taxon>
        <taxon>Diaporthe</taxon>
    </lineage>
</organism>
<reference evidence="1" key="1">
    <citation type="submission" date="2023-06" db="EMBL/GenBank/DDBJ databases">
        <authorList>
            <person name="Noh H."/>
        </authorList>
    </citation>
    <scope>NUCLEOTIDE SEQUENCE</scope>
    <source>
        <strain evidence="1">DUCC20226</strain>
    </source>
</reference>